<feature type="compositionally biased region" description="Polar residues" evidence="1">
    <location>
        <begin position="260"/>
        <end position="272"/>
    </location>
</feature>
<dbReference type="AlphaFoldDB" id="A0A8D0HHD3"/>
<accession>A0A8D0HHD3</accession>
<protein>
    <recommendedName>
        <fullName evidence="4">snRNA-activating protein complex subunit 2</fullName>
    </recommendedName>
</protein>
<sequence>MKPPARLRAAPLRFHLSHHQPRVSWTAQEKRRLIRALKAQSPAQGSLQPEVLREHIPSKSEAEILAFVHQLKSRVTREAVQTHYRRYQNERRRKETQVLAPIEVWAEMAEKLTDPLEDAITTAFSQVLTIAAVEPCSLLHSVPPKPSRAAERTAPQNPACPEQGGASSGNASPRSPAAAATPGTDPAPALQADRLHVDFERIYKYLSALSRGAKPLQLSPAESAVLLELLLSLPEELRHLNYEGLRSHLNRCYRELSTQSLGRQHRVQSGEQDSGKSPAVNSATSSEPQQGQPGSFLTEPQKGPCNGSWEDSGPHEPSSLPSQDHAPGAAPPPNAHMGDVPPEDHAPGAAAPPKAHMGDVPPEDHAPGAAPPPNAHMGDVPPEDHAPGAAPPPNAHMGDVPPEDHAPGAAPPPKAHIGDVPPQDRAPGATPPHKAHIGDVPPEDHAPGAAPPPKAPNPDWKAVGVCPLNSFLIPLHLLAQRGGSLS</sequence>
<name>A0A8D0HHD3_SPHPU</name>
<reference evidence="2" key="1">
    <citation type="submission" date="2025-08" db="UniProtKB">
        <authorList>
            <consortium name="Ensembl"/>
        </authorList>
    </citation>
    <scope>IDENTIFICATION</scope>
</reference>
<dbReference type="GO" id="GO:0016251">
    <property type="term" value="F:RNA polymerase II general transcription initiation factor activity"/>
    <property type="evidence" value="ECO:0007669"/>
    <property type="project" value="InterPro"/>
</dbReference>
<dbReference type="GO" id="GO:0009301">
    <property type="term" value="P:snRNA transcription"/>
    <property type="evidence" value="ECO:0007669"/>
    <property type="project" value="InterPro"/>
</dbReference>
<dbReference type="Pfam" id="PF11035">
    <property type="entry name" value="SNAPC2"/>
    <property type="match status" value="2"/>
</dbReference>
<dbReference type="OMA" id="AHMGDVP"/>
<evidence type="ECO:0000256" key="1">
    <source>
        <dbReference type="SAM" id="MobiDB-lite"/>
    </source>
</evidence>
<reference evidence="2" key="2">
    <citation type="submission" date="2025-09" db="UniProtKB">
        <authorList>
            <consortium name="Ensembl"/>
        </authorList>
    </citation>
    <scope>IDENTIFICATION</scope>
</reference>
<dbReference type="GeneTree" id="ENSGT00390000017407"/>
<feature type="compositionally biased region" description="Low complexity" evidence="1">
    <location>
        <begin position="164"/>
        <end position="189"/>
    </location>
</feature>
<dbReference type="Proteomes" id="UP000694392">
    <property type="component" value="Unplaced"/>
</dbReference>
<feature type="region of interest" description="Disordered" evidence="1">
    <location>
        <begin position="143"/>
        <end position="190"/>
    </location>
</feature>
<evidence type="ECO:0000313" key="2">
    <source>
        <dbReference type="Ensembl" id="ENSSPUP00000019254.1"/>
    </source>
</evidence>
<evidence type="ECO:0008006" key="4">
    <source>
        <dbReference type="Google" id="ProtNLM"/>
    </source>
</evidence>
<keyword evidence="3" id="KW-1185">Reference proteome</keyword>
<dbReference type="Ensembl" id="ENSSPUT00000020509.1">
    <property type="protein sequence ID" value="ENSSPUP00000019254.1"/>
    <property type="gene ID" value="ENSSPUG00000014836.1"/>
</dbReference>
<organism evidence="2 3">
    <name type="scientific">Sphenodon punctatus</name>
    <name type="common">Tuatara</name>
    <name type="synonym">Hatteria punctata</name>
    <dbReference type="NCBI Taxonomy" id="8508"/>
    <lineage>
        <taxon>Eukaryota</taxon>
        <taxon>Metazoa</taxon>
        <taxon>Chordata</taxon>
        <taxon>Craniata</taxon>
        <taxon>Vertebrata</taxon>
        <taxon>Euteleostomi</taxon>
        <taxon>Lepidosauria</taxon>
        <taxon>Sphenodontia</taxon>
        <taxon>Sphenodontidae</taxon>
        <taxon>Sphenodon</taxon>
    </lineage>
</organism>
<proteinExistence type="predicted"/>
<evidence type="ECO:0000313" key="3">
    <source>
        <dbReference type="Proteomes" id="UP000694392"/>
    </source>
</evidence>
<dbReference type="InterPro" id="IPR021281">
    <property type="entry name" value="SNAPC2"/>
</dbReference>
<dbReference type="PANTHER" id="PTHR15132">
    <property type="entry name" value="SNRNA-ACTIVATING PROTEIN COMPLEX SUBUNIT 2"/>
    <property type="match status" value="1"/>
</dbReference>
<dbReference type="PANTHER" id="PTHR15132:SF1">
    <property type="entry name" value="SNRNA-ACTIVATING PROTEIN COMPLEX SUBUNIT 2"/>
    <property type="match status" value="1"/>
</dbReference>
<feature type="compositionally biased region" description="Polar residues" evidence="1">
    <location>
        <begin position="279"/>
        <end position="295"/>
    </location>
</feature>
<feature type="region of interest" description="Disordered" evidence="1">
    <location>
        <begin position="260"/>
        <end position="463"/>
    </location>
</feature>
<dbReference type="GO" id="GO:0016604">
    <property type="term" value="C:nuclear body"/>
    <property type="evidence" value="ECO:0007669"/>
    <property type="project" value="TreeGrafter"/>
</dbReference>